<dbReference type="GO" id="GO:0000333">
    <property type="term" value="C:telomerase catalytic core complex"/>
    <property type="evidence" value="ECO:0007669"/>
    <property type="project" value="TreeGrafter"/>
</dbReference>
<dbReference type="GO" id="GO:0000781">
    <property type="term" value="C:chromosome, telomeric region"/>
    <property type="evidence" value="ECO:0007669"/>
    <property type="project" value="UniProtKB-SubCell"/>
</dbReference>
<dbReference type="EMBL" id="BDSP01000259">
    <property type="protein sequence ID" value="GAX27575.1"/>
    <property type="molecule type" value="Genomic_DNA"/>
</dbReference>
<evidence type="ECO:0000256" key="10">
    <source>
        <dbReference type="ARBA" id="ARBA00022918"/>
    </source>
</evidence>
<keyword evidence="7 13" id="KW-0479">Metal-binding</keyword>
<evidence type="ECO:0000256" key="11">
    <source>
        <dbReference type="ARBA" id="ARBA00023242"/>
    </source>
</evidence>
<keyword evidence="10 13" id="KW-0695">RNA-directed DNA polymerase</keyword>
<comment type="subcellular location">
    <subcellularLocation>
        <location evidence="13">Nucleus</location>
    </subcellularLocation>
    <subcellularLocation>
        <location evidence="13">Chromosome</location>
        <location evidence="13">Telomere</location>
    </subcellularLocation>
</comment>
<dbReference type="SMART" id="SM00975">
    <property type="entry name" value="Telomerase_RBD"/>
    <property type="match status" value="1"/>
</dbReference>
<dbReference type="InterPro" id="IPR021891">
    <property type="entry name" value="Telomerase_RBD"/>
</dbReference>
<evidence type="ECO:0000256" key="13">
    <source>
        <dbReference type="RuleBase" id="RU365061"/>
    </source>
</evidence>
<gene>
    <name evidence="15" type="ORF">FisN_13Hh338</name>
</gene>
<feature type="domain" description="Reverse transcriptase" evidence="14">
    <location>
        <begin position="457"/>
        <end position="758"/>
    </location>
</feature>
<evidence type="ECO:0000256" key="7">
    <source>
        <dbReference type="ARBA" id="ARBA00022723"/>
    </source>
</evidence>
<organism evidence="15 16">
    <name type="scientific">Fistulifera solaris</name>
    <name type="common">Oleaginous diatom</name>
    <dbReference type="NCBI Taxonomy" id="1519565"/>
    <lineage>
        <taxon>Eukaryota</taxon>
        <taxon>Sar</taxon>
        <taxon>Stramenopiles</taxon>
        <taxon>Ochrophyta</taxon>
        <taxon>Bacillariophyta</taxon>
        <taxon>Bacillariophyceae</taxon>
        <taxon>Bacillariophycidae</taxon>
        <taxon>Naviculales</taxon>
        <taxon>Naviculaceae</taxon>
        <taxon>Fistulifera</taxon>
    </lineage>
</organism>
<keyword evidence="11 13" id="KW-0539">Nucleus</keyword>
<dbReference type="OrthoDB" id="289721at2759"/>
<keyword evidence="5 13" id="KW-0808">Transferase</keyword>
<evidence type="ECO:0000313" key="15">
    <source>
        <dbReference type="EMBL" id="GAX27575.1"/>
    </source>
</evidence>
<dbReference type="GO" id="GO:0007004">
    <property type="term" value="P:telomere maintenance via telomerase"/>
    <property type="evidence" value="ECO:0007669"/>
    <property type="project" value="TreeGrafter"/>
</dbReference>
<name>A0A1Z5KN88_FISSO</name>
<evidence type="ECO:0000256" key="4">
    <source>
        <dbReference type="ARBA" id="ARBA00022454"/>
    </source>
</evidence>
<dbReference type="AlphaFoldDB" id="A0A1Z5KN88"/>
<dbReference type="InterPro" id="IPR043502">
    <property type="entry name" value="DNA/RNA_pol_sf"/>
</dbReference>
<sequence>MTVQHVNPSVDYCKNNFSELHCVLGDDVLRQLLLHTSIFLPLNHGNLWQITGVSINRMDKKRKRNELDPSSTWTRAKRRTLLYSNGFIPKVGLGKDHILVRTTDPEQILLSMFSDLLDTSVKKAQETGHERWLRVLKNNLLAQSGSWSGAIRVAADISLRHRLKSDYHRLLERQCPLPIKHIMQGSETESSEAIKTELSKLATEGYSAPTSVESFLRSVLSHVFAQDVWGCEHNESQIFDVLVPKLVGLRRHEHFANKTLLLNIRVLSFRWLIPLASFQKQDAVKKGKPRLSSKDHARLRLLVLSFLRWVFNDFLLNLLRSNFFVTDSEFSGKKLLYYRKPVWTKFRSLSLQQLIHRKRQFEYLDQNHLGEYLLDRKMGVSRLRLLPKSTGVRPIATLCKSEGLLPARSATTKKTLIAQRLAGDSFIEVTTEVEEDDEPLDALEEVEEPWPVVDVSRPTRPTIYSPNFALRPTRMIPTNTILSDLFAILKFESKRNEDSFGSGLDGLHYFYPRYVEFIKAFKMLPIANRSIYFASVDIHQCFDNIDQNYLMALLQNMLSNEQYVLQRYKVVHPFNSMGRLVKIHKKRVISVEELSSFTEYLSQISNDYESSVFSDGSSCSMTRREEMIMMLHDHLTKHIVSTGGRFGSDYLRQKIGIPQGSVLSNMLCNLYYGSIEKELLYSEGVMTKASTLLARMVDDFIFVTHDPTERMKFLKKMNDGHPTLGVQINKEKTHVLPSCNQYKSTTKGTKFSWCGMLFDVNSGEVFIDYLRFLQNESVFSFIVDRAAKPGKHLANQMKTFVRPRCLAILFDAAINSMNTQFLNFYQLMAYAALKTLMFLKTGDMMDTVCSNEQFLLNEIQSTTLYALNLIYERLKRTNSGRCLLQRKNALNAGLAAFADVCSHDAQFHCLRDGARRNLKGNVPCDFYSSMEATISYYMNRGIDG</sequence>
<protein>
    <recommendedName>
        <fullName evidence="3 13">Telomerase reverse transcriptase</fullName>
        <ecNumber evidence="2 13">2.7.7.49</ecNumber>
    </recommendedName>
    <alternativeName>
        <fullName evidence="13">Telomerase catalytic subunit</fullName>
    </alternativeName>
</protein>
<accession>A0A1Z5KN88</accession>
<evidence type="ECO:0000313" key="16">
    <source>
        <dbReference type="Proteomes" id="UP000198406"/>
    </source>
</evidence>
<keyword evidence="4 13" id="KW-0158">Chromosome</keyword>
<evidence type="ECO:0000256" key="3">
    <source>
        <dbReference type="ARBA" id="ARBA00016182"/>
    </source>
</evidence>
<dbReference type="PROSITE" id="PS50878">
    <property type="entry name" value="RT_POL"/>
    <property type="match status" value="1"/>
</dbReference>
<evidence type="ECO:0000256" key="1">
    <source>
        <dbReference type="ARBA" id="ARBA00008001"/>
    </source>
</evidence>
<evidence type="ECO:0000256" key="12">
    <source>
        <dbReference type="ARBA" id="ARBA00048173"/>
    </source>
</evidence>
<dbReference type="Pfam" id="PF12009">
    <property type="entry name" value="Telomerase_RBD"/>
    <property type="match status" value="1"/>
</dbReference>
<dbReference type="PANTHER" id="PTHR12066">
    <property type="entry name" value="TELOMERASE REVERSE TRANSCRIPTASE"/>
    <property type="match status" value="1"/>
</dbReference>
<dbReference type="Gene3D" id="1.10.132.70">
    <property type="match status" value="1"/>
</dbReference>
<dbReference type="InterPro" id="IPR000477">
    <property type="entry name" value="RT_dom"/>
</dbReference>
<dbReference type="SUPFAM" id="SSF56672">
    <property type="entry name" value="DNA/RNA polymerases"/>
    <property type="match status" value="1"/>
</dbReference>
<dbReference type="EC" id="2.7.7.49" evidence="2 13"/>
<dbReference type="GO" id="GO:0003720">
    <property type="term" value="F:telomerase activity"/>
    <property type="evidence" value="ECO:0007669"/>
    <property type="project" value="InterPro"/>
</dbReference>
<dbReference type="Gene3D" id="3.30.70.2630">
    <property type="match status" value="1"/>
</dbReference>
<dbReference type="PANTHER" id="PTHR12066:SF0">
    <property type="entry name" value="TELOMERASE REVERSE TRANSCRIPTASE"/>
    <property type="match status" value="1"/>
</dbReference>
<evidence type="ECO:0000256" key="5">
    <source>
        <dbReference type="ARBA" id="ARBA00022679"/>
    </source>
</evidence>
<dbReference type="InterPro" id="IPR003545">
    <property type="entry name" value="Telomerase_RT"/>
</dbReference>
<keyword evidence="9 13" id="KW-0779">Telomere</keyword>
<keyword evidence="16" id="KW-1185">Reference proteome</keyword>
<proteinExistence type="inferred from homology"/>
<dbReference type="GO" id="GO:0070034">
    <property type="term" value="F:telomerase RNA binding"/>
    <property type="evidence" value="ECO:0007669"/>
    <property type="project" value="TreeGrafter"/>
</dbReference>
<keyword evidence="6 13" id="KW-0548">Nucleotidyltransferase</keyword>
<dbReference type="Gene3D" id="1.10.357.90">
    <property type="match status" value="1"/>
</dbReference>
<evidence type="ECO:0000256" key="2">
    <source>
        <dbReference type="ARBA" id="ARBA00012493"/>
    </source>
</evidence>
<comment type="function">
    <text evidence="13">Telomerase is a ribonucleoprotein enzyme essential for the replication of chromosome termini in most eukaryotes. It elongates telomeres. It is a reverse transcriptase that adds simple sequence repeats to chromosome ends by copying a template sequence within the RNA component of the enzyme.</text>
</comment>
<dbReference type="Proteomes" id="UP000198406">
    <property type="component" value="Unassembled WGS sequence"/>
</dbReference>
<evidence type="ECO:0000256" key="6">
    <source>
        <dbReference type="ARBA" id="ARBA00022695"/>
    </source>
</evidence>
<dbReference type="CDD" id="cd01648">
    <property type="entry name" value="TERT"/>
    <property type="match status" value="1"/>
</dbReference>
<evidence type="ECO:0000256" key="9">
    <source>
        <dbReference type="ARBA" id="ARBA00022895"/>
    </source>
</evidence>
<evidence type="ECO:0000256" key="8">
    <source>
        <dbReference type="ARBA" id="ARBA00022842"/>
    </source>
</evidence>
<comment type="similarity">
    <text evidence="1 13">Belongs to the reverse transcriptase family. Telomerase subfamily.</text>
</comment>
<reference evidence="15 16" key="1">
    <citation type="journal article" date="2015" name="Plant Cell">
        <title>Oil accumulation by the oleaginous diatom Fistulifera solaris as revealed by the genome and transcriptome.</title>
        <authorList>
            <person name="Tanaka T."/>
            <person name="Maeda Y."/>
            <person name="Veluchamy A."/>
            <person name="Tanaka M."/>
            <person name="Abida H."/>
            <person name="Marechal E."/>
            <person name="Bowler C."/>
            <person name="Muto M."/>
            <person name="Sunaga Y."/>
            <person name="Tanaka M."/>
            <person name="Yoshino T."/>
            <person name="Taniguchi T."/>
            <person name="Fukuda Y."/>
            <person name="Nemoto M."/>
            <person name="Matsumoto M."/>
            <person name="Wong P.S."/>
            <person name="Aburatani S."/>
            <person name="Fujibuchi W."/>
        </authorList>
    </citation>
    <scope>NUCLEOTIDE SEQUENCE [LARGE SCALE GENOMIC DNA]</scope>
    <source>
        <strain evidence="15 16">JPCC DA0580</strain>
    </source>
</reference>
<dbReference type="InParanoid" id="A0A1Z5KN88"/>
<comment type="catalytic activity">
    <reaction evidence="12 13">
        <text>DNA(n) + a 2'-deoxyribonucleoside 5'-triphosphate = DNA(n+1) + diphosphate</text>
        <dbReference type="Rhea" id="RHEA:22508"/>
        <dbReference type="Rhea" id="RHEA-COMP:17339"/>
        <dbReference type="Rhea" id="RHEA-COMP:17340"/>
        <dbReference type="ChEBI" id="CHEBI:33019"/>
        <dbReference type="ChEBI" id="CHEBI:61560"/>
        <dbReference type="ChEBI" id="CHEBI:173112"/>
        <dbReference type="EC" id="2.7.7.49"/>
    </reaction>
</comment>
<dbReference type="GO" id="GO:0046872">
    <property type="term" value="F:metal ion binding"/>
    <property type="evidence" value="ECO:0007669"/>
    <property type="project" value="UniProtKB-KW"/>
</dbReference>
<dbReference type="GO" id="GO:0042162">
    <property type="term" value="F:telomeric DNA binding"/>
    <property type="evidence" value="ECO:0007669"/>
    <property type="project" value="TreeGrafter"/>
</dbReference>
<comment type="caution">
    <text evidence="15">The sequence shown here is derived from an EMBL/GenBank/DDBJ whole genome shotgun (WGS) entry which is preliminary data.</text>
</comment>
<keyword evidence="8 13" id="KW-0460">Magnesium</keyword>
<evidence type="ECO:0000259" key="14">
    <source>
        <dbReference type="PROSITE" id="PS50878"/>
    </source>
</evidence>